<gene>
    <name evidence="1" type="ORF">MRATA1EN3_LOCUS15546</name>
</gene>
<evidence type="ECO:0000313" key="2">
    <source>
        <dbReference type="Proteomes" id="UP001162501"/>
    </source>
</evidence>
<sequence>MLNQTSITEFLLLGMTDIQELQSFLFVIILIIYFVSVTGNGAILIVVISDPRLHSPMYFFLGNLSCLDICFSTVTLPKMLENFLSTHKAISFLGCISQLHFFHFLGSTEVMLLAVMAFDRFVAICKPLHYTVIMNHQVCIQMAVTVWIIGFFHALLHSVMTSRINFCGSNHIHHFFCDVKPLLKLACGDTDLNELSCSDTHLNEELMMVLTGLLGISPLLCIISSYAHIFLAVARVPSAQGKKKALATCSSHLSMVILFYSSVFATYLKSPSASHASGELGAAIMYTLVTPTLNPFIYSLRNRDVKRSLKRILGIESSWH</sequence>
<dbReference type="Proteomes" id="UP001162501">
    <property type="component" value="Chromosome 27"/>
</dbReference>
<organism evidence="1 2">
    <name type="scientific">Rangifer tarandus platyrhynchus</name>
    <name type="common">Svalbard reindeer</name>
    <dbReference type="NCBI Taxonomy" id="3082113"/>
    <lineage>
        <taxon>Eukaryota</taxon>
        <taxon>Metazoa</taxon>
        <taxon>Chordata</taxon>
        <taxon>Craniata</taxon>
        <taxon>Vertebrata</taxon>
        <taxon>Euteleostomi</taxon>
        <taxon>Mammalia</taxon>
        <taxon>Eutheria</taxon>
        <taxon>Laurasiatheria</taxon>
        <taxon>Artiodactyla</taxon>
        <taxon>Ruminantia</taxon>
        <taxon>Pecora</taxon>
        <taxon>Cervidae</taxon>
        <taxon>Odocoileinae</taxon>
        <taxon>Rangifer</taxon>
    </lineage>
</organism>
<accession>A0ACB0EUA3</accession>
<evidence type="ECO:0000313" key="1">
    <source>
        <dbReference type="EMBL" id="CAI9704333.1"/>
    </source>
</evidence>
<proteinExistence type="predicted"/>
<protein>
    <submittedName>
        <fullName evidence="1">Uncharacterized protein</fullName>
    </submittedName>
</protein>
<reference evidence="1" key="1">
    <citation type="submission" date="2023-05" db="EMBL/GenBank/DDBJ databases">
        <authorList>
            <consortium name="ELIXIR-Norway"/>
        </authorList>
    </citation>
    <scope>NUCLEOTIDE SEQUENCE</scope>
</reference>
<dbReference type="EMBL" id="OX596111">
    <property type="protein sequence ID" value="CAI9704333.1"/>
    <property type="molecule type" value="Genomic_DNA"/>
</dbReference>
<name>A0ACB0EUA3_RANTA</name>